<dbReference type="AlphaFoldDB" id="A0A8H5M2R2"/>
<dbReference type="EMBL" id="JAACJP010000017">
    <property type="protein sequence ID" value="KAF5379145.1"/>
    <property type="molecule type" value="Genomic_DNA"/>
</dbReference>
<accession>A0A8H5M2R2</accession>
<feature type="region of interest" description="Disordered" evidence="1">
    <location>
        <begin position="98"/>
        <end position="135"/>
    </location>
</feature>
<dbReference type="OrthoDB" id="2972209at2759"/>
<organism evidence="2 3">
    <name type="scientific">Tricholomella constricta</name>
    <dbReference type="NCBI Taxonomy" id="117010"/>
    <lineage>
        <taxon>Eukaryota</taxon>
        <taxon>Fungi</taxon>
        <taxon>Dikarya</taxon>
        <taxon>Basidiomycota</taxon>
        <taxon>Agaricomycotina</taxon>
        <taxon>Agaricomycetes</taxon>
        <taxon>Agaricomycetidae</taxon>
        <taxon>Agaricales</taxon>
        <taxon>Tricholomatineae</taxon>
        <taxon>Lyophyllaceae</taxon>
        <taxon>Tricholomella</taxon>
    </lineage>
</organism>
<protein>
    <submittedName>
        <fullName evidence="2">Uncharacterized protein</fullName>
    </submittedName>
</protein>
<gene>
    <name evidence="2" type="ORF">D9615_006045</name>
</gene>
<feature type="region of interest" description="Disordered" evidence="1">
    <location>
        <begin position="1"/>
        <end position="57"/>
    </location>
</feature>
<comment type="caution">
    <text evidence="2">The sequence shown here is derived from an EMBL/GenBank/DDBJ whole genome shotgun (WGS) entry which is preliminary data.</text>
</comment>
<feature type="compositionally biased region" description="Low complexity" evidence="1">
    <location>
        <begin position="28"/>
        <end position="53"/>
    </location>
</feature>
<name>A0A8H5M2R2_9AGAR</name>
<evidence type="ECO:0000313" key="3">
    <source>
        <dbReference type="Proteomes" id="UP000565441"/>
    </source>
</evidence>
<evidence type="ECO:0000313" key="2">
    <source>
        <dbReference type="EMBL" id="KAF5379145.1"/>
    </source>
</evidence>
<reference evidence="2 3" key="1">
    <citation type="journal article" date="2020" name="ISME J.">
        <title>Uncovering the hidden diversity of litter-decomposition mechanisms in mushroom-forming fungi.</title>
        <authorList>
            <person name="Floudas D."/>
            <person name="Bentzer J."/>
            <person name="Ahren D."/>
            <person name="Johansson T."/>
            <person name="Persson P."/>
            <person name="Tunlid A."/>
        </authorList>
    </citation>
    <scope>NUCLEOTIDE SEQUENCE [LARGE SCALE GENOMIC DNA]</scope>
    <source>
        <strain evidence="2 3">CBS 661.87</strain>
    </source>
</reference>
<sequence length="152" mass="16597">MSSSSRSSSPTSSVSSHGLYVPVHKRSSGSFSSPRSFSSRASFSSESDSSISPPSQPAFIYSRDTLLNLALSPLSRLPLEVRESLRSQVPEIVTNRKQRKAIEYSNQRVGNASPATRRSPPAARSTERKRNAPQAVERVWRAPQLAVTPITV</sequence>
<dbReference type="Proteomes" id="UP000565441">
    <property type="component" value="Unassembled WGS sequence"/>
</dbReference>
<feature type="compositionally biased region" description="Low complexity" evidence="1">
    <location>
        <begin position="1"/>
        <end position="16"/>
    </location>
</feature>
<evidence type="ECO:0000256" key="1">
    <source>
        <dbReference type="SAM" id="MobiDB-lite"/>
    </source>
</evidence>
<feature type="compositionally biased region" description="Low complexity" evidence="1">
    <location>
        <begin position="112"/>
        <end position="124"/>
    </location>
</feature>
<keyword evidence="3" id="KW-1185">Reference proteome</keyword>
<proteinExistence type="predicted"/>